<dbReference type="Proteomes" id="UP001595075">
    <property type="component" value="Unassembled WGS sequence"/>
</dbReference>
<reference evidence="2 3" key="1">
    <citation type="journal article" date="2024" name="Commun. Biol.">
        <title>Comparative genomic analysis of thermophilic fungi reveals convergent evolutionary adaptations and gene losses.</title>
        <authorList>
            <person name="Steindorff A.S."/>
            <person name="Aguilar-Pontes M.V."/>
            <person name="Robinson A.J."/>
            <person name="Andreopoulos B."/>
            <person name="LaButti K."/>
            <person name="Kuo A."/>
            <person name="Mondo S."/>
            <person name="Riley R."/>
            <person name="Otillar R."/>
            <person name="Haridas S."/>
            <person name="Lipzen A."/>
            <person name="Grimwood J."/>
            <person name="Schmutz J."/>
            <person name="Clum A."/>
            <person name="Reid I.D."/>
            <person name="Moisan M.C."/>
            <person name="Butler G."/>
            <person name="Nguyen T.T.M."/>
            <person name="Dewar K."/>
            <person name="Conant G."/>
            <person name="Drula E."/>
            <person name="Henrissat B."/>
            <person name="Hansel C."/>
            <person name="Singer S."/>
            <person name="Hutchinson M.I."/>
            <person name="de Vries R.P."/>
            <person name="Natvig D.O."/>
            <person name="Powell A.J."/>
            <person name="Tsang A."/>
            <person name="Grigoriev I.V."/>
        </authorList>
    </citation>
    <scope>NUCLEOTIDE SEQUENCE [LARGE SCALE GENOMIC DNA]</scope>
    <source>
        <strain evidence="2 3">CBS 494.80</strain>
    </source>
</reference>
<evidence type="ECO:0000313" key="2">
    <source>
        <dbReference type="EMBL" id="KAL2066258.1"/>
    </source>
</evidence>
<dbReference type="EMBL" id="JAZHXI010000011">
    <property type="protein sequence ID" value="KAL2066258.1"/>
    <property type="molecule type" value="Genomic_DNA"/>
</dbReference>
<proteinExistence type="predicted"/>
<evidence type="ECO:0000256" key="1">
    <source>
        <dbReference type="SAM" id="MobiDB-lite"/>
    </source>
</evidence>
<accession>A0ABR4C8L6</accession>
<comment type="caution">
    <text evidence="2">The sequence shown here is derived from an EMBL/GenBank/DDBJ whole genome shotgun (WGS) entry which is preliminary data.</text>
</comment>
<feature type="region of interest" description="Disordered" evidence="1">
    <location>
        <begin position="1"/>
        <end position="25"/>
    </location>
</feature>
<name>A0ABR4C8L6_9HELO</name>
<evidence type="ECO:0000313" key="3">
    <source>
        <dbReference type="Proteomes" id="UP001595075"/>
    </source>
</evidence>
<organism evidence="2 3">
    <name type="scientific">Oculimacula yallundae</name>
    <dbReference type="NCBI Taxonomy" id="86028"/>
    <lineage>
        <taxon>Eukaryota</taxon>
        <taxon>Fungi</taxon>
        <taxon>Dikarya</taxon>
        <taxon>Ascomycota</taxon>
        <taxon>Pezizomycotina</taxon>
        <taxon>Leotiomycetes</taxon>
        <taxon>Helotiales</taxon>
        <taxon>Ploettnerulaceae</taxon>
        <taxon>Oculimacula</taxon>
    </lineage>
</organism>
<gene>
    <name evidence="2" type="ORF">VTL71DRAFT_2329</name>
</gene>
<sequence length="247" mass="27655">MPSITEASPPSSKKRRRNDSSDTVELQMKISNASLPRPSYETIPPYYDYDAEFIDGIHHRQILRPKRRSHDSKRQRIGHLSCGGGRDIYFALEPRADTSAEQHDHAITQKEATKDSGKINLSPCHICRRKPTAKSEVDGFGDCESCGERTCYICTRRCEGPGLLWRKGTEQNLDGGDDSMVIEDAYFMGTPDLVSGHKFEDESGPDQRETKGSRAAHRDLVCSACCLERGSEGEIWCWGCLKAEKAL</sequence>
<protein>
    <submittedName>
        <fullName evidence="2">Uncharacterized protein</fullName>
    </submittedName>
</protein>
<keyword evidence="3" id="KW-1185">Reference proteome</keyword>